<protein>
    <submittedName>
        <fullName evidence="1">Uncharacterized protein</fullName>
    </submittedName>
</protein>
<accession>A0A4Y2FDC6</accession>
<dbReference type="AlphaFoldDB" id="A0A4Y2FDC6"/>
<proteinExistence type="predicted"/>
<comment type="caution">
    <text evidence="1">The sequence shown here is derived from an EMBL/GenBank/DDBJ whole genome shotgun (WGS) entry which is preliminary data.</text>
</comment>
<sequence length="152" mass="17861">MEWLGFVNEAGANEDCSGHERRKENLTINQTFNRCLFISKLLRHTNGRTFDLHRFRKRQPVYMIDLRSNRCSILRSRSQYSDNRPSWSRDLGEFRTTKSDLDGIDNELFILPPCPDALRDTEDTDDSSTRKIEETMCDDQCFANNTDLLYIL</sequence>
<organism evidence="1 2">
    <name type="scientific">Araneus ventricosus</name>
    <name type="common">Orbweaver spider</name>
    <name type="synonym">Epeira ventricosa</name>
    <dbReference type="NCBI Taxonomy" id="182803"/>
    <lineage>
        <taxon>Eukaryota</taxon>
        <taxon>Metazoa</taxon>
        <taxon>Ecdysozoa</taxon>
        <taxon>Arthropoda</taxon>
        <taxon>Chelicerata</taxon>
        <taxon>Arachnida</taxon>
        <taxon>Araneae</taxon>
        <taxon>Araneomorphae</taxon>
        <taxon>Entelegynae</taxon>
        <taxon>Araneoidea</taxon>
        <taxon>Araneidae</taxon>
        <taxon>Araneus</taxon>
    </lineage>
</organism>
<keyword evidence="2" id="KW-1185">Reference proteome</keyword>
<gene>
    <name evidence="1" type="ORF">AVEN_158356_1</name>
</gene>
<name>A0A4Y2FDC6_ARAVE</name>
<evidence type="ECO:0000313" key="2">
    <source>
        <dbReference type="Proteomes" id="UP000499080"/>
    </source>
</evidence>
<evidence type="ECO:0000313" key="1">
    <source>
        <dbReference type="EMBL" id="GBM38329.1"/>
    </source>
</evidence>
<dbReference type="Proteomes" id="UP000499080">
    <property type="component" value="Unassembled WGS sequence"/>
</dbReference>
<dbReference type="EMBL" id="BGPR01000865">
    <property type="protein sequence ID" value="GBM38329.1"/>
    <property type="molecule type" value="Genomic_DNA"/>
</dbReference>
<reference evidence="1 2" key="1">
    <citation type="journal article" date="2019" name="Sci. Rep.">
        <title>Orb-weaving spider Araneus ventricosus genome elucidates the spidroin gene catalogue.</title>
        <authorList>
            <person name="Kono N."/>
            <person name="Nakamura H."/>
            <person name="Ohtoshi R."/>
            <person name="Moran D.A.P."/>
            <person name="Shinohara A."/>
            <person name="Yoshida Y."/>
            <person name="Fujiwara M."/>
            <person name="Mori M."/>
            <person name="Tomita M."/>
            <person name="Arakawa K."/>
        </authorList>
    </citation>
    <scope>NUCLEOTIDE SEQUENCE [LARGE SCALE GENOMIC DNA]</scope>
</reference>